<protein>
    <submittedName>
        <fullName evidence="1">Uncharacterized protein</fullName>
    </submittedName>
</protein>
<dbReference type="Proteomes" id="UP001054837">
    <property type="component" value="Unassembled WGS sequence"/>
</dbReference>
<evidence type="ECO:0000313" key="2">
    <source>
        <dbReference type="Proteomes" id="UP001054837"/>
    </source>
</evidence>
<reference evidence="1 2" key="1">
    <citation type="submission" date="2021-06" db="EMBL/GenBank/DDBJ databases">
        <title>Caerostris darwini draft genome.</title>
        <authorList>
            <person name="Kono N."/>
            <person name="Arakawa K."/>
        </authorList>
    </citation>
    <scope>NUCLEOTIDE SEQUENCE [LARGE SCALE GENOMIC DNA]</scope>
</reference>
<dbReference type="EMBL" id="BPLQ01013758">
    <property type="protein sequence ID" value="GIY74508.1"/>
    <property type="molecule type" value="Genomic_DNA"/>
</dbReference>
<gene>
    <name evidence="1" type="ORF">CDAR_21941</name>
</gene>
<evidence type="ECO:0000313" key="1">
    <source>
        <dbReference type="EMBL" id="GIY74508.1"/>
    </source>
</evidence>
<accession>A0AAV4VYH3</accession>
<keyword evidence="2" id="KW-1185">Reference proteome</keyword>
<dbReference type="AlphaFoldDB" id="A0AAV4VYH3"/>
<comment type="caution">
    <text evidence="1">The sequence shown here is derived from an EMBL/GenBank/DDBJ whole genome shotgun (WGS) entry which is preliminary data.</text>
</comment>
<name>A0AAV4VYH3_9ARAC</name>
<proteinExistence type="predicted"/>
<sequence>MERADSEGEIVSTDIMRWMKVKSCAVLSRKLWDFGARPSPWAWKGNYPFSIHRIIPMVLWYANGGNPESGEVLTSWEGLPNMNG</sequence>
<organism evidence="1 2">
    <name type="scientific">Caerostris darwini</name>
    <dbReference type="NCBI Taxonomy" id="1538125"/>
    <lineage>
        <taxon>Eukaryota</taxon>
        <taxon>Metazoa</taxon>
        <taxon>Ecdysozoa</taxon>
        <taxon>Arthropoda</taxon>
        <taxon>Chelicerata</taxon>
        <taxon>Arachnida</taxon>
        <taxon>Araneae</taxon>
        <taxon>Araneomorphae</taxon>
        <taxon>Entelegynae</taxon>
        <taxon>Araneoidea</taxon>
        <taxon>Araneidae</taxon>
        <taxon>Caerostris</taxon>
    </lineage>
</organism>